<feature type="region of interest" description="Disordered" evidence="1">
    <location>
        <begin position="132"/>
        <end position="173"/>
    </location>
</feature>
<dbReference type="AlphaFoldDB" id="A0A9P6KBU7"/>
<keyword evidence="3" id="KW-1185">Reference proteome</keyword>
<organism evidence="2 3">
    <name type="scientific">Lunasporangiospora selenospora</name>
    <dbReference type="NCBI Taxonomy" id="979761"/>
    <lineage>
        <taxon>Eukaryota</taxon>
        <taxon>Fungi</taxon>
        <taxon>Fungi incertae sedis</taxon>
        <taxon>Mucoromycota</taxon>
        <taxon>Mortierellomycotina</taxon>
        <taxon>Mortierellomycetes</taxon>
        <taxon>Mortierellales</taxon>
        <taxon>Mortierellaceae</taxon>
        <taxon>Lunasporangiospora</taxon>
    </lineage>
</organism>
<evidence type="ECO:0000313" key="2">
    <source>
        <dbReference type="EMBL" id="KAF9578997.1"/>
    </source>
</evidence>
<dbReference type="EMBL" id="JAABOA010003138">
    <property type="protein sequence ID" value="KAF9578997.1"/>
    <property type="molecule type" value="Genomic_DNA"/>
</dbReference>
<accession>A0A9P6KBU7</accession>
<dbReference type="OrthoDB" id="2440396at2759"/>
<comment type="caution">
    <text evidence="2">The sequence shown here is derived from an EMBL/GenBank/DDBJ whole genome shotgun (WGS) entry which is preliminary data.</text>
</comment>
<name>A0A9P6KBU7_9FUNG</name>
<reference evidence="2" key="1">
    <citation type="journal article" date="2020" name="Fungal Divers.">
        <title>Resolving the Mortierellaceae phylogeny through synthesis of multi-gene phylogenetics and phylogenomics.</title>
        <authorList>
            <person name="Vandepol N."/>
            <person name="Liber J."/>
            <person name="Desiro A."/>
            <person name="Na H."/>
            <person name="Kennedy M."/>
            <person name="Barry K."/>
            <person name="Grigoriev I.V."/>
            <person name="Miller A.N."/>
            <person name="O'Donnell K."/>
            <person name="Stajich J.E."/>
            <person name="Bonito G."/>
        </authorList>
    </citation>
    <scope>NUCLEOTIDE SEQUENCE</scope>
    <source>
        <strain evidence="2">KOD1015</strain>
    </source>
</reference>
<evidence type="ECO:0000313" key="3">
    <source>
        <dbReference type="Proteomes" id="UP000780801"/>
    </source>
</evidence>
<proteinExistence type="predicted"/>
<evidence type="ECO:0000256" key="1">
    <source>
        <dbReference type="SAM" id="MobiDB-lite"/>
    </source>
</evidence>
<sequence length="495" mass="55815">MAQKDSGDWRAALNKNLKGTGYFVSQTDPIQFDPLEYLRWRNTDKATTQSTMKSEWGRWLQYFRGCSIQQLRERAMAAPSMNSSIIATYLEEKLNAERLKRKNIDRGVECQASGISQRTRASRKARSVAFKEPIFSTTNNKTQTSAVEDLPGNDNEDLHGSNNDVSDSLSSTQPMKPVHKAVAILEADFLSESGSEYVDSKPSSARSSLNSIDFHHINHLVGPGTTSSKLSTNDRLTLDNIDISKILMEARMSLIKKQDELNDVSDLLNQTEEGLVVDLLCHYSQRSSLWLQSASYPTPPSTLVQNEDTYTQAIVKGIIFSVVCDLELLDHWNRDPLPVPLGFEEVYNPDYFGEYDGFPVLLVEIKKPGIMDDSLEGDQRRLPCMQKLMLDRMLAAGVESPKVVGFLIKRDRCEISVMEIEHEALYVVKLVRVFGLPQNNLELGLLCPALGPLKYAHEIVSSTLNSIKTRNGRQNLKKYWCRPSYYVKGIRIPPE</sequence>
<dbReference type="Proteomes" id="UP000780801">
    <property type="component" value="Unassembled WGS sequence"/>
</dbReference>
<gene>
    <name evidence="2" type="ORF">BGW38_004934</name>
</gene>
<feature type="compositionally biased region" description="Polar residues" evidence="1">
    <location>
        <begin position="135"/>
        <end position="146"/>
    </location>
</feature>
<feature type="compositionally biased region" description="Polar residues" evidence="1">
    <location>
        <begin position="160"/>
        <end position="173"/>
    </location>
</feature>
<protein>
    <submittedName>
        <fullName evidence="2">Uncharacterized protein</fullName>
    </submittedName>
</protein>